<evidence type="ECO:0000256" key="1">
    <source>
        <dbReference type="SAM" id="Phobius"/>
    </source>
</evidence>
<keyword evidence="1" id="KW-1133">Transmembrane helix</keyword>
<feature type="transmembrane region" description="Helical" evidence="1">
    <location>
        <begin position="6"/>
        <end position="31"/>
    </location>
</feature>
<proteinExistence type="predicted"/>
<reference evidence="2 3" key="1">
    <citation type="submission" date="2024-01" db="EMBL/GenBank/DDBJ databases">
        <title>The genomes of 5 underutilized Papilionoideae crops provide insights into root nodulation and disease resistance.</title>
        <authorList>
            <person name="Yuan L."/>
        </authorList>
    </citation>
    <scope>NUCLEOTIDE SEQUENCE [LARGE SCALE GENOMIC DNA]</scope>
    <source>
        <strain evidence="2">LY-2023</strain>
        <tissue evidence="2">Leaf</tissue>
    </source>
</reference>
<dbReference type="EMBL" id="JAYKXN010000007">
    <property type="protein sequence ID" value="KAK7271836.1"/>
    <property type="molecule type" value="Genomic_DNA"/>
</dbReference>
<keyword evidence="3" id="KW-1185">Reference proteome</keyword>
<accession>A0AAN9FAM6</accession>
<protein>
    <submittedName>
        <fullName evidence="2">Uncharacterized protein</fullName>
    </submittedName>
</protein>
<name>A0AAN9FAM6_CLITE</name>
<keyword evidence="1" id="KW-0812">Transmembrane</keyword>
<sequence>MTPLLLIAPFSTALIIAFSVSLFSHQLFLFAPLFSGHPRRKITPPIFSISFPLIVPSNAHTLLHSHYIVSTLPFLFPCCS</sequence>
<keyword evidence="1" id="KW-0472">Membrane</keyword>
<organism evidence="2 3">
    <name type="scientific">Clitoria ternatea</name>
    <name type="common">Butterfly pea</name>
    <dbReference type="NCBI Taxonomy" id="43366"/>
    <lineage>
        <taxon>Eukaryota</taxon>
        <taxon>Viridiplantae</taxon>
        <taxon>Streptophyta</taxon>
        <taxon>Embryophyta</taxon>
        <taxon>Tracheophyta</taxon>
        <taxon>Spermatophyta</taxon>
        <taxon>Magnoliopsida</taxon>
        <taxon>eudicotyledons</taxon>
        <taxon>Gunneridae</taxon>
        <taxon>Pentapetalae</taxon>
        <taxon>rosids</taxon>
        <taxon>fabids</taxon>
        <taxon>Fabales</taxon>
        <taxon>Fabaceae</taxon>
        <taxon>Papilionoideae</taxon>
        <taxon>50 kb inversion clade</taxon>
        <taxon>NPAAA clade</taxon>
        <taxon>indigoferoid/millettioid clade</taxon>
        <taxon>Phaseoleae</taxon>
        <taxon>Clitoria</taxon>
    </lineage>
</organism>
<dbReference type="AlphaFoldDB" id="A0AAN9FAM6"/>
<dbReference type="Proteomes" id="UP001359559">
    <property type="component" value="Unassembled WGS sequence"/>
</dbReference>
<comment type="caution">
    <text evidence="2">The sequence shown here is derived from an EMBL/GenBank/DDBJ whole genome shotgun (WGS) entry which is preliminary data.</text>
</comment>
<evidence type="ECO:0000313" key="3">
    <source>
        <dbReference type="Proteomes" id="UP001359559"/>
    </source>
</evidence>
<evidence type="ECO:0000313" key="2">
    <source>
        <dbReference type="EMBL" id="KAK7271836.1"/>
    </source>
</evidence>
<gene>
    <name evidence="2" type="ORF">RJT34_28055</name>
</gene>